<dbReference type="CDD" id="cd00075">
    <property type="entry name" value="HATPase"/>
    <property type="match status" value="1"/>
</dbReference>
<dbReference type="RefSeq" id="WP_200379830.1">
    <property type="nucleotide sequence ID" value="NZ_NRRU01000102.1"/>
</dbReference>
<dbReference type="SUPFAM" id="SSF47757">
    <property type="entry name" value="Chemotaxis receptor methyltransferase CheR, N-terminal domain"/>
    <property type="match status" value="1"/>
</dbReference>
<dbReference type="EMBL" id="NRRU01000102">
    <property type="protein sequence ID" value="MBK1715180.1"/>
    <property type="molecule type" value="Genomic_DNA"/>
</dbReference>
<evidence type="ECO:0000256" key="1">
    <source>
        <dbReference type="ARBA" id="ARBA00000085"/>
    </source>
</evidence>
<feature type="active site" evidence="7">
    <location>
        <position position="41"/>
    </location>
</feature>
<evidence type="ECO:0000256" key="4">
    <source>
        <dbReference type="ARBA" id="ARBA00022603"/>
    </source>
</evidence>
<dbReference type="SUPFAM" id="SSF52172">
    <property type="entry name" value="CheY-like"/>
    <property type="match status" value="1"/>
</dbReference>
<evidence type="ECO:0008006" key="17">
    <source>
        <dbReference type="Google" id="ProtNLM"/>
    </source>
</evidence>
<dbReference type="PROSITE" id="PS50123">
    <property type="entry name" value="CHER"/>
    <property type="match status" value="1"/>
</dbReference>
<name>A0ABS1DZT7_RUBGE</name>
<dbReference type="Gene3D" id="1.10.287.130">
    <property type="match status" value="1"/>
</dbReference>
<dbReference type="InterPro" id="IPR035965">
    <property type="entry name" value="PAS-like_dom_sf"/>
</dbReference>
<feature type="domain" description="Response regulatory" evidence="12">
    <location>
        <begin position="1132"/>
        <end position="1248"/>
    </location>
</feature>
<dbReference type="Gene3D" id="3.30.450.20">
    <property type="entry name" value="PAS domain"/>
    <property type="match status" value="1"/>
</dbReference>
<evidence type="ECO:0000256" key="3">
    <source>
        <dbReference type="ARBA" id="ARBA00022500"/>
    </source>
</evidence>
<dbReference type="Pfam" id="PF00512">
    <property type="entry name" value="HisKA"/>
    <property type="match status" value="1"/>
</dbReference>
<dbReference type="SUPFAM" id="SSF52738">
    <property type="entry name" value="Methylesterase CheB, C-terminal domain"/>
    <property type="match status" value="1"/>
</dbReference>
<feature type="compositionally biased region" description="Basic and acidic residues" evidence="10">
    <location>
        <begin position="501"/>
        <end position="510"/>
    </location>
</feature>
<evidence type="ECO:0000259" key="13">
    <source>
        <dbReference type="PROSITE" id="PS50122"/>
    </source>
</evidence>
<dbReference type="Gene3D" id="3.40.50.180">
    <property type="entry name" value="Methylesterase CheB, C-terminal domain"/>
    <property type="match status" value="1"/>
</dbReference>
<dbReference type="SMART" id="SM00448">
    <property type="entry name" value="REC"/>
    <property type="match status" value="1"/>
</dbReference>
<keyword evidence="8" id="KW-0597">Phosphoprotein</keyword>
<protein>
    <recommendedName>
        <fullName evidence="17">Protein-glutamate O-methyltransferase</fullName>
    </recommendedName>
</protein>
<dbReference type="Pfam" id="PF00072">
    <property type="entry name" value="Response_reg"/>
    <property type="match status" value="1"/>
</dbReference>
<dbReference type="CDD" id="cd16434">
    <property type="entry name" value="CheB-CheR_fusion"/>
    <property type="match status" value="1"/>
</dbReference>
<dbReference type="CDD" id="cd00082">
    <property type="entry name" value="HisKA"/>
    <property type="match status" value="1"/>
</dbReference>
<dbReference type="InterPro" id="IPR003594">
    <property type="entry name" value="HATPase_dom"/>
</dbReference>
<dbReference type="PRINTS" id="PR00996">
    <property type="entry name" value="CHERMTFRASE"/>
</dbReference>
<dbReference type="Gene3D" id="3.30.565.10">
    <property type="entry name" value="Histidine kinase-like ATPase, C-terminal domain"/>
    <property type="match status" value="1"/>
</dbReference>
<evidence type="ECO:0000313" key="16">
    <source>
        <dbReference type="Proteomes" id="UP001041814"/>
    </source>
</evidence>
<dbReference type="InterPro" id="IPR011006">
    <property type="entry name" value="CheY-like_superfamily"/>
</dbReference>
<evidence type="ECO:0000259" key="14">
    <source>
        <dbReference type="PROSITE" id="PS50123"/>
    </source>
</evidence>
<feature type="modified residue" description="4-aspartylphosphate" evidence="8">
    <location>
        <position position="1181"/>
    </location>
</feature>
<comment type="catalytic activity">
    <reaction evidence="1">
        <text>ATP + protein L-histidine = ADP + protein N-phospho-L-histidine.</text>
        <dbReference type="EC" id="2.7.13.3"/>
    </reaction>
</comment>
<dbReference type="InterPro" id="IPR035909">
    <property type="entry name" value="CheB_C"/>
</dbReference>
<evidence type="ECO:0000256" key="6">
    <source>
        <dbReference type="ARBA" id="ARBA00022691"/>
    </source>
</evidence>
<keyword evidence="7" id="KW-0378">Hydrolase</keyword>
<evidence type="ECO:0000259" key="12">
    <source>
        <dbReference type="PROSITE" id="PS50110"/>
    </source>
</evidence>
<keyword evidence="3 7" id="KW-0145">Chemotaxis</keyword>
<comment type="catalytic activity">
    <reaction evidence="2">
        <text>L-glutamyl-[protein] + S-adenosyl-L-methionine = [protein]-L-glutamate 5-O-methyl ester + S-adenosyl-L-homocysteine</text>
        <dbReference type="Rhea" id="RHEA:24452"/>
        <dbReference type="Rhea" id="RHEA-COMP:10208"/>
        <dbReference type="Rhea" id="RHEA-COMP:10311"/>
        <dbReference type="ChEBI" id="CHEBI:29973"/>
        <dbReference type="ChEBI" id="CHEBI:57856"/>
        <dbReference type="ChEBI" id="CHEBI:59789"/>
        <dbReference type="ChEBI" id="CHEBI:82795"/>
        <dbReference type="EC" id="2.1.1.80"/>
    </reaction>
</comment>
<dbReference type="SUPFAM" id="SSF47384">
    <property type="entry name" value="Homodimeric domain of signal transducing histidine kinase"/>
    <property type="match status" value="1"/>
</dbReference>
<dbReference type="SMART" id="SM00387">
    <property type="entry name" value="HATPase_c"/>
    <property type="match status" value="1"/>
</dbReference>
<feature type="active site" evidence="7">
    <location>
        <position position="133"/>
    </location>
</feature>
<dbReference type="PANTHER" id="PTHR24422:SF27">
    <property type="entry name" value="PROTEIN-GLUTAMATE O-METHYLTRANSFERASE"/>
    <property type="match status" value="1"/>
</dbReference>
<feature type="domain" description="Histidine kinase" evidence="11">
    <location>
        <begin position="891"/>
        <end position="1109"/>
    </location>
</feature>
<keyword evidence="4" id="KW-0489">Methyltransferase</keyword>
<dbReference type="InterPro" id="IPR003661">
    <property type="entry name" value="HisK_dim/P_dom"/>
</dbReference>
<dbReference type="Pfam" id="PF02518">
    <property type="entry name" value="HATPase_c"/>
    <property type="match status" value="1"/>
</dbReference>
<dbReference type="InterPro" id="IPR000673">
    <property type="entry name" value="Sig_transdc_resp-reg_Me-estase"/>
</dbReference>
<dbReference type="SMART" id="SM00388">
    <property type="entry name" value="HisKA"/>
    <property type="match status" value="1"/>
</dbReference>
<dbReference type="PROSITE" id="PS50122">
    <property type="entry name" value="CHEB"/>
    <property type="match status" value="1"/>
</dbReference>
<dbReference type="Pfam" id="PF08448">
    <property type="entry name" value="PAS_4"/>
    <property type="match status" value="1"/>
</dbReference>
<dbReference type="InterPro" id="IPR013656">
    <property type="entry name" value="PAS_4"/>
</dbReference>
<evidence type="ECO:0000256" key="9">
    <source>
        <dbReference type="SAM" id="Coils"/>
    </source>
</evidence>
<dbReference type="InterPro" id="IPR022641">
    <property type="entry name" value="CheR_N"/>
</dbReference>
<dbReference type="InterPro" id="IPR036890">
    <property type="entry name" value="HATPase_C_sf"/>
</dbReference>
<dbReference type="Proteomes" id="UP001041814">
    <property type="component" value="Unassembled WGS sequence"/>
</dbReference>
<dbReference type="InterPro" id="IPR036097">
    <property type="entry name" value="HisK_dim/P_sf"/>
</dbReference>
<dbReference type="Gene3D" id="3.40.50.150">
    <property type="entry name" value="Vaccinia Virus protein VP39"/>
    <property type="match status" value="1"/>
</dbReference>
<keyword evidence="9" id="KW-0175">Coiled coil</keyword>
<dbReference type="InterPro" id="IPR000780">
    <property type="entry name" value="CheR_MeTrfase"/>
</dbReference>
<dbReference type="Gene3D" id="1.10.155.10">
    <property type="entry name" value="Chemotaxis receptor methyltransferase CheR, N-terminal domain"/>
    <property type="match status" value="1"/>
</dbReference>
<keyword evidence="5" id="KW-0808">Transferase</keyword>
<evidence type="ECO:0000256" key="2">
    <source>
        <dbReference type="ARBA" id="ARBA00001541"/>
    </source>
</evidence>
<dbReference type="Pfam" id="PF01739">
    <property type="entry name" value="CheR"/>
    <property type="match status" value="1"/>
</dbReference>
<gene>
    <name evidence="15" type="ORF">CKO43_20685</name>
</gene>
<sequence>MQLPSTRLVGIGASSGGLEPILEIVSRLPADAGLALLVVQHLDPSQPSLLVDILAQHTTMTVEAAAEGSEVQAGHIYVIEPNTTMSVVQGRLSIASRVPRLGPPMPIDDLLESLARECESDAIGIVLSGAGTDGALGLQAVKAFGGLTFAQDEASARFASMPHAAIGLGCVDRVLPPERIAEELLRIVRHPLQAAGDGDAWPPSVGMGDEDGLRRLFRELHTTCNIDFSHYKRGTIQRRLARRLALHDVGELGAYLDLLEADPAETQALCRDLLIRYTEFFRDPDVFEALARTALPRLLQPGASANPLRIWVPGCATGEEVYSIAICVAEYLSLHAPAQPVQIFGTDVSDDALQTARTGCYIENIARNVSAERLARYFVRDGDSFRVNKSIRDCCTFARQNVAYDPPFSRLDLISCRNLLIYLDPVLQKRVMPAFHFALRREGILMLGASESVGAFSEFFTPIDVPRAKLFEKKTLANRPFTALALAAPVPPPTAAPGARADPEPREVDTPDTLRREVDRIALARFVPPCVLCDDAFNVIEYRGDTSPFLVNPGGAPTQQLRRLARPGVFHAVGEALREARASGRTVRRGGLRVTLDGHARDASLEVTPVQSARLQGRAFLVFFIASGQPAAAHGRPPALLRDLAANVVSWVGDRGQRTARTALEREVVRLNAELGAVREQTRVMLEEHELAIEELKTLEEEAQSSNEEFQSTNEELETAKEELQSLNEELSTTNDELRYRNRELKVLHERVTQARDFADAIIETTSQPLLVLDAALRVLRANQAFYDSFHSTPRETLQVPLFALGSGQWDIPELRRLLEDVMPQRTRVRDHEISAVFPLLGRRRVMLNAARVVYPDSTTILLTMDDVTERQETLDALSKADRQKDEFLAMLAHELRNPLAGMSNALHLLQHPGADTAQRAAAIAMLARQLRNQVRMVDDLLDVSRITRGLVDLQRARLDLARVVRQACDGLQSQIEARGHALALSLPPQGLMVDGDPVRLEQVAANLIGNAVKYTPAGGHIEVRLAADGDDAVLSVADDGIGMAPQLVEDAFKLFVRGGSSMHIDGGGLGIGLSVVRRIMELHGGTVNARSDGPDRGSCFVARMPRLVREVATPAAPSAGAPAAAPSGGHRVLVLDDNVDAGDSIASLLALEGFSVRVTQDGDQALEVAAAFLPDAAVVDLGLPGMDGFEVCRRLRAMPALHGLLIIVVSGFGRPQDVLAAREAGADDHLTKPADPQRIADLLRRGPAAPDGHDAPALSSNAP</sequence>
<evidence type="ECO:0000256" key="10">
    <source>
        <dbReference type="SAM" id="MobiDB-lite"/>
    </source>
</evidence>
<evidence type="ECO:0000259" key="11">
    <source>
        <dbReference type="PROSITE" id="PS50109"/>
    </source>
</evidence>
<dbReference type="InterPro" id="IPR036804">
    <property type="entry name" value="CheR_N_sf"/>
</dbReference>
<proteinExistence type="predicted"/>
<comment type="caution">
    <text evidence="15">The sequence shown here is derived from an EMBL/GenBank/DDBJ whole genome shotgun (WGS) entry which is preliminary data.</text>
</comment>
<feature type="domain" description="CheR-type methyltransferase" evidence="14">
    <location>
        <begin position="213"/>
        <end position="472"/>
    </location>
</feature>
<dbReference type="InterPro" id="IPR001789">
    <property type="entry name" value="Sig_transdc_resp-reg_receiver"/>
</dbReference>
<reference evidence="15" key="1">
    <citation type="submission" date="2017-08" db="EMBL/GenBank/DDBJ databases">
        <authorList>
            <person name="Imhoff J.F."/>
            <person name="Rahn T."/>
            <person name="Kuenzel S."/>
            <person name="Neulinger S.C."/>
        </authorList>
    </citation>
    <scope>NUCLEOTIDE SEQUENCE</scope>
    <source>
        <strain evidence="15">IM 151</strain>
    </source>
</reference>
<dbReference type="InterPro" id="IPR005467">
    <property type="entry name" value="His_kinase_dom"/>
</dbReference>
<feature type="coiled-coil region" evidence="9">
    <location>
        <begin position="661"/>
        <end position="741"/>
    </location>
</feature>
<dbReference type="PROSITE" id="PS50109">
    <property type="entry name" value="HIS_KIN"/>
    <property type="match status" value="1"/>
</dbReference>
<feature type="active site" evidence="7">
    <location>
        <position position="14"/>
    </location>
</feature>
<dbReference type="PROSITE" id="PS50110">
    <property type="entry name" value="RESPONSE_REGULATORY"/>
    <property type="match status" value="1"/>
</dbReference>
<dbReference type="Gene3D" id="3.40.50.2300">
    <property type="match status" value="1"/>
</dbReference>
<feature type="domain" description="CheB-type methylesterase" evidence="13">
    <location>
        <begin position="2"/>
        <end position="191"/>
    </location>
</feature>
<dbReference type="SUPFAM" id="SSF55874">
    <property type="entry name" value="ATPase domain of HSP90 chaperone/DNA topoisomerase II/histidine kinase"/>
    <property type="match status" value="1"/>
</dbReference>
<dbReference type="SUPFAM" id="SSF55785">
    <property type="entry name" value="PYP-like sensor domain (PAS domain)"/>
    <property type="match status" value="1"/>
</dbReference>
<evidence type="ECO:0000256" key="7">
    <source>
        <dbReference type="PROSITE-ProRule" id="PRU00050"/>
    </source>
</evidence>
<dbReference type="PANTHER" id="PTHR24422">
    <property type="entry name" value="CHEMOTAXIS PROTEIN METHYLTRANSFERASE"/>
    <property type="match status" value="1"/>
</dbReference>
<dbReference type="InterPro" id="IPR050903">
    <property type="entry name" value="Bact_Chemotaxis_MeTrfase"/>
</dbReference>
<evidence type="ECO:0000256" key="5">
    <source>
        <dbReference type="ARBA" id="ARBA00022679"/>
    </source>
</evidence>
<dbReference type="InterPro" id="IPR029063">
    <property type="entry name" value="SAM-dependent_MTases_sf"/>
</dbReference>
<keyword evidence="6" id="KW-0949">S-adenosyl-L-methionine</keyword>
<dbReference type="InterPro" id="IPR022642">
    <property type="entry name" value="CheR_C"/>
</dbReference>
<feature type="region of interest" description="Disordered" evidence="10">
    <location>
        <begin position="1225"/>
        <end position="1264"/>
    </location>
</feature>
<keyword evidence="16" id="KW-1185">Reference proteome</keyword>
<dbReference type="Pfam" id="PF01339">
    <property type="entry name" value="CheB_methylest"/>
    <property type="match status" value="1"/>
</dbReference>
<accession>A0ABS1DZT7</accession>
<evidence type="ECO:0000256" key="8">
    <source>
        <dbReference type="PROSITE-ProRule" id="PRU00169"/>
    </source>
</evidence>
<dbReference type="SUPFAM" id="SSF53335">
    <property type="entry name" value="S-adenosyl-L-methionine-dependent methyltransferases"/>
    <property type="match status" value="1"/>
</dbReference>
<evidence type="ECO:0000313" key="15">
    <source>
        <dbReference type="EMBL" id="MBK1715180.1"/>
    </source>
</evidence>
<dbReference type="Pfam" id="PF03705">
    <property type="entry name" value="CheR_N"/>
    <property type="match status" value="1"/>
</dbReference>
<organism evidence="15 16">
    <name type="scientific">Rubrivivax gelatinosus</name>
    <name type="common">Rhodocyclus gelatinosus</name>
    <name type="synonym">Rhodopseudomonas gelatinosa</name>
    <dbReference type="NCBI Taxonomy" id="28068"/>
    <lineage>
        <taxon>Bacteria</taxon>
        <taxon>Pseudomonadati</taxon>
        <taxon>Pseudomonadota</taxon>
        <taxon>Betaproteobacteria</taxon>
        <taxon>Burkholderiales</taxon>
        <taxon>Sphaerotilaceae</taxon>
        <taxon>Rubrivivax</taxon>
    </lineage>
</organism>
<feature type="region of interest" description="Disordered" evidence="10">
    <location>
        <begin position="491"/>
        <end position="510"/>
    </location>
</feature>
<reference evidence="15" key="2">
    <citation type="journal article" date="2020" name="Microorganisms">
        <title>Osmotic Adaptation and Compatible Solute Biosynthesis of Phototrophic Bacteria as Revealed from Genome Analyses.</title>
        <authorList>
            <person name="Imhoff J.F."/>
            <person name="Rahn T."/>
            <person name="Kunzel S."/>
            <person name="Keller A."/>
            <person name="Neulinger S.C."/>
        </authorList>
    </citation>
    <scope>NUCLEOTIDE SEQUENCE</scope>
    <source>
        <strain evidence="15">IM 151</strain>
    </source>
</reference>
<dbReference type="SMART" id="SM00138">
    <property type="entry name" value="MeTrc"/>
    <property type="match status" value="1"/>
</dbReference>